<proteinExistence type="predicted"/>
<dbReference type="RefSeq" id="WP_328983967.1">
    <property type="nucleotide sequence ID" value="NZ_CP121472.1"/>
</dbReference>
<dbReference type="EMBL" id="CP121472">
    <property type="protein sequence ID" value="WPL18190.1"/>
    <property type="molecule type" value="Genomic_DNA"/>
</dbReference>
<dbReference type="Pfam" id="PF26412">
    <property type="entry name" value="BrxE"/>
    <property type="match status" value="1"/>
</dbReference>
<evidence type="ECO:0008006" key="3">
    <source>
        <dbReference type="Google" id="ProtNLM"/>
    </source>
</evidence>
<evidence type="ECO:0000313" key="1">
    <source>
        <dbReference type="EMBL" id="WPL18190.1"/>
    </source>
</evidence>
<reference evidence="1 2" key="1">
    <citation type="journal article" date="2023" name="Microorganisms">
        <title>Thiorhodovibrio frisius and Trv. litoralis spp. nov., Two Novel Members from a Clade of Fastidious Purple Sulfur Bacteria That Exhibit Unique Red-Shifted Light-Harvesting Capabilities.</title>
        <authorList>
            <person name="Methner A."/>
            <person name="Kuzyk S.B."/>
            <person name="Petersen J."/>
            <person name="Bauer S."/>
            <person name="Brinkmann H."/>
            <person name="Sichau K."/>
            <person name="Wanner G."/>
            <person name="Wolf J."/>
            <person name="Neumann-Schaal M."/>
            <person name="Henke P."/>
            <person name="Tank M."/>
            <person name="Sproer C."/>
            <person name="Bunk B."/>
            <person name="Overmann J."/>
        </authorList>
    </citation>
    <scope>NUCLEOTIDE SEQUENCE [LARGE SCALE GENOMIC DNA]</scope>
    <source>
        <strain evidence="1 2">DSM 6702</strain>
    </source>
</reference>
<protein>
    <recommendedName>
        <fullName evidence="3">BrxE family protein</fullName>
    </recommendedName>
</protein>
<name>A0ABZ0SEY5_9GAMM</name>
<dbReference type="NCBIfam" id="NF033447">
    <property type="entry name" value="BrxE_fam"/>
    <property type="match status" value="1"/>
</dbReference>
<keyword evidence="2" id="KW-1185">Reference proteome</keyword>
<accession>A0ABZ0SEY5</accession>
<gene>
    <name evidence="1" type="ORF">Thiowin_03249</name>
</gene>
<sequence>MTSRLPAAIAELRLLVGFLGEQSQYHWWSSRFLATTSEAFLLPVFPRTTLLAQYHGVCEAARLKHDEHIGIGRHDHLYRLPEALEQAMAQAVSAPDFAPRIKPLLASTASAIARLAAMATSATEKREGPVLLDHCDHDRLDALIQQGAGQYQAAFSAGYQCFPYLQAN</sequence>
<dbReference type="InterPro" id="IPR058690">
    <property type="entry name" value="BrxE"/>
</dbReference>
<organism evidence="1 2">
    <name type="scientific">Thiorhodovibrio winogradskyi</name>
    <dbReference type="NCBI Taxonomy" id="77007"/>
    <lineage>
        <taxon>Bacteria</taxon>
        <taxon>Pseudomonadati</taxon>
        <taxon>Pseudomonadota</taxon>
        <taxon>Gammaproteobacteria</taxon>
        <taxon>Chromatiales</taxon>
        <taxon>Chromatiaceae</taxon>
        <taxon>Thiorhodovibrio</taxon>
    </lineage>
</organism>
<evidence type="ECO:0000313" key="2">
    <source>
        <dbReference type="Proteomes" id="UP001432180"/>
    </source>
</evidence>
<dbReference type="Proteomes" id="UP001432180">
    <property type="component" value="Chromosome"/>
</dbReference>